<keyword evidence="1" id="KW-0472">Membrane</keyword>
<dbReference type="HOGENOM" id="CLU_2195740_0_0_6"/>
<dbReference type="EMBL" id="CP001339">
    <property type="protein sequence ID" value="ACL71752.1"/>
    <property type="molecule type" value="Genomic_DNA"/>
</dbReference>
<feature type="transmembrane region" description="Helical" evidence="1">
    <location>
        <begin position="49"/>
        <end position="69"/>
    </location>
</feature>
<keyword evidence="1" id="KW-0812">Transmembrane</keyword>
<proteinExistence type="predicted"/>
<dbReference type="Proteomes" id="UP000002383">
    <property type="component" value="Chromosome"/>
</dbReference>
<sequence>MLSRLYQALGPLRIAMAMLSLLTIILMPSPGTEVVYEGWAIMPTVVAPAVAPILVAVYLLDILMSFVFSRSPGENTKRRHFHFIILSDALFVSLLLAVWIPLIMALAV</sequence>
<dbReference type="KEGG" id="tgr:Tgr7_0659"/>
<feature type="transmembrane region" description="Helical" evidence="1">
    <location>
        <begin position="81"/>
        <end position="107"/>
    </location>
</feature>
<evidence type="ECO:0000313" key="2">
    <source>
        <dbReference type="EMBL" id="ACL71752.1"/>
    </source>
</evidence>
<keyword evidence="1" id="KW-1133">Transmembrane helix</keyword>
<protein>
    <submittedName>
        <fullName evidence="2">Uncharacterized protein</fullName>
    </submittedName>
</protein>
<gene>
    <name evidence="2" type="ordered locus">Tgr7_0659</name>
</gene>
<evidence type="ECO:0000313" key="3">
    <source>
        <dbReference type="Proteomes" id="UP000002383"/>
    </source>
</evidence>
<reference evidence="2 3" key="1">
    <citation type="journal article" date="2011" name="Stand. Genomic Sci.">
        <title>Complete genome sequence of 'Thioalkalivibrio sulfidophilus' HL-EbGr7.</title>
        <authorList>
            <person name="Muyzer G."/>
            <person name="Sorokin D.Y."/>
            <person name="Mavromatis K."/>
            <person name="Lapidus A."/>
            <person name="Clum A."/>
            <person name="Ivanova N."/>
            <person name="Pati A."/>
            <person name="d'Haeseleer P."/>
            <person name="Woyke T."/>
            <person name="Kyrpides N.C."/>
        </authorList>
    </citation>
    <scope>NUCLEOTIDE SEQUENCE [LARGE SCALE GENOMIC DNA]</scope>
    <source>
        <strain evidence="2 3">HL-EbGR7</strain>
    </source>
</reference>
<dbReference type="STRING" id="396588.Tgr7_0659"/>
<accession>B8GLZ9</accession>
<organism evidence="2 3">
    <name type="scientific">Thioalkalivibrio sulfidiphilus (strain HL-EbGR7)</name>
    <dbReference type="NCBI Taxonomy" id="396588"/>
    <lineage>
        <taxon>Bacteria</taxon>
        <taxon>Pseudomonadati</taxon>
        <taxon>Pseudomonadota</taxon>
        <taxon>Gammaproteobacteria</taxon>
        <taxon>Chromatiales</taxon>
        <taxon>Ectothiorhodospiraceae</taxon>
        <taxon>Thioalkalivibrio</taxon>
    </lineage>
</organism>
<feature type="transmembrane region" description="Helical" evidence="1">
    <location>
        <begin position="12"/>
        <end position="29"/>
    </location>
</feature>
<dbReference type="AlphaFoldDB" id="B8GLZ9"/>
<keyword evidence="3" id="KW-1185">Reference proteome</keyword>
<dbReference type="OrthoDB" id="9901748at2"/>
<evidence type="ECO:0000256" key="1">
    <source>
        <dbReference type="SAM" id="Phobius"/>
    </source>
</evidence>
<name>B8GLZ9_THISH</name>